<keyword evidence="2" id="KW-1185">Reference proteome</keyword>
<dbReference type="EMBL" id="AENY02000002">
    <property type="protein sequence ID" value="EKP95580.1"/>
    <property type="molecule type" value="Genomic_DNA"/>
</dbReference>
<name>K6P3G2_9FIRM</name>
<dbReference type="HOGENOM" id="CLU_2848437_0_0_9"/>
<dbReference type="AlphaFoldDB" id="K6P3G2"/>
<dbReference type="Proteomes" id="UP000005710">
    <property type="component" value="Unassembled WGS sequence"/>
</dbReference>
<organism evidence="1 2">
    <name type="scientific">Thermaerobacter subterraneus DSM 13965</name>
    <dbReference type="NCBI Taxonomy" id="867903"/>
    <lineage>
        <taxon>Bacteria</taxon>
        <taxon>Bacillati</taxon>
        <taxon>Bacillota</taxon>
        <taxon>Clostridia</taxon>
        <taxon>Eubacteriales</taxon>
        <taxon>Clostridiales Family XVII. Incertae Sedis</taxon>
        <taxon>Thermaerobacter</taxon>
    </lineage>
</organism>
<reference evidence="1" key="2">
    <citation type="submission" date="2012-10" db="EMBL/GenBank/DDBJ databases">
        <title>Improved high-quality draft of Thermaerobacter subterraneus C21, DSM 13965.</title>
        <authorList>
            <consortium name="DOE Joint Genome Institute"/>
            <person name="Eisen J."/>
            <person name="Huntemann M."/>
            <person name="Wei C.-L."/>
            <person name="Han J."/>
            <person name="Detter J.C."/>
            <person name="Han C."/>
            <person name="Tapia R."/>
            <person name="Chen A."/>
            <person name="Kyrpides N."/>
            <person name="Mavromatis K."/>
            <person name="Markowitz V."/>
            <person name="Szeto E."/>
            <person name="Ivanova N."/>
            <person name="Mikhailova N."/>
            <person name="Ovchinnikova G."/>
            <person name="Pagani I."/>
            <person name="Pati A."/>
            <person name="Goodwin L."/>
            <person name="Nordberg H.P."/>
            <person name="Cantor M.N."/>
            <person name="Hua S.X."/>
            <person name="Woyke T."/>
            <person name="Eisen J."/>
            <person name="Klenk H.-P."/>
        </authorList>
    </citation>
    <scope>NUCLEOTIDE SEQUENCE [LARGE SCALE GENOMIC DNA]</scope>
    <source>
        <strain evidence="1">DSM 13965</strain>
    </source>
</reference>
<reference evidence="1" key="1">
    <citation type="submission" date="2010-10" db="EMBL/GenBank/DDBJ databases">
        <authorList>
            <consortium name="US DOE Joint Genome Institute (JGI-PGF)"/>
            <person name="Lucas S."/>
            <person name="Copeland A."/>
            <person name="Lapidus A."/>
            <person name="Bruce D."/>
            <person name="Goodwin L."/>
            <person name="Pitluck S."/>
            <person name="Kyrpides N."/>
            <person name="Mavromatis K."/>
            <person name="Detter J.C."/>
            <person name="Han C."/>
            <person name="Land M."/>
            <person name="Hauser L."/>
            <person name="Markowitz V."/>
            <person name="Cheng J.-F."/>
            <person name="Hugenholtz P."/>
            <person name="Woyke T."/>
            <person name="Wu D."/>
            <person name="Pukall R."/>
            <person name="Wahrenburg C."/>
            <person name="Brambilla E."/>
            <person name="Klenk H.-P."/>
            <person name="Eisen J.A."/>
        </authorList>
    </citation>
    <scope>NUCLEOTIDE SEQUENCE [LARGE SCALE GENOMIC DNA]</scope>
    <source>
        <strain evidence="1">DSM 13965</strain>
    </source>
</reference>
<dbReference type="OrthoDB" id="9153513at2"/>
<dbReference type="RefSeq" id="WP_006903604.1">
    <property type="nucleotide sequence ID" value="NZ_JH976535.1"/>
</dbReference>
<evidence type="ECO:0000313" key="2">
    <source>
        <dbReference type="Proteomes" id="UP000005710"/>
    </source>
</evidence>
<protein>
    <submittedName>
        <fullName evidence="1">Uncharacterized protein</fullName>
    </submittedName>
</protein>
<proteinExistence type="predicted"/>
<gene>
    <name evidence="1" type="ORF">ThesuDRAFT_01334</name>
</gene>
<accession>K6P3G2</accession>
<comment type="caution">
    <text evidence="1">The sequence shown here is derived from an EMBL/GenBank/DDBJ whole genome shotgun (WGS) entry which is preliminary data.</text>
</comment>
<sequence length="65" mass="7233">MVPPLVRLFVQALRELDAAGEPERACMMAAQAWSLLRHDFPREAQRLNGLLHALTGATHPRHAGH</sequence>
<evidence type="ECO:0000313" key="1">
    <source>
        <dbReference type="EMBL" id="EKP95580.1"/>
    </source>
</evidence>